<dbReference type="GO" id="GO:0004016">
    <property type="term" value="F:adenylate cyclase activity"/>
    <property type="evidence" value="ECO:0007669"/>
    <property type="project" value="TreeGrafter"/>
</dbReference>
<comment type="subcellular location">
    <subcellularLocation>
        <location evidence="2">Cell membrane</location>
        <topology evidence="2">Single-pass type I membrane protein</topology>
    </subcellularLocation>
</comment>
<dbReference type="AlphaFoldDB" id="A0AAN9VU73"/>
<dbReference type="SMART" id="SM00044">
    <property type="entry name" value="CYCc"/>
    <property type="match status" value="1"/>
</dbReference>
<evidence type="ECO:0000256" key="11">
    <source>
        <dbReference type="ARBA" id="ARBA00023180"/>
    </source>
</evidence>
<dbReference type="GO" id="GO:0035556">
    <property type="term" value="P:intracellular signal transduction"/>
    <property type="evidence" value="ECO:0007669"/>
    <property type="project" value="InterPro"/>
</dbReference>
<dbReference type="InterPro" id="IPR011645">
    <property type="entry name" value="HNOB_dom_associated"/>
</dbReference>
<keyword evidence="9" id="KW-0472">Membrane</keyword>
<evidence type="ECO:0000256" key="15">
    <source>
        <dbReference type="RuleBase" id="RU003431"/>
    </source>
</evidence>
<dbReference type="FunFam" id="3.30.70.1230:FF:000019">
    <property type="entry name" value="Guanylate cyclase"/>
    <property type="match status" value="1"/>
</dbReference>
<keyword evidence="11" id="KW-0325">Glycoprotein</keyword>
<keyword evidence="4" id="KW-0812">Transmembrane</keyword>
<dbReference type="EMBL" id="JAZDUA010000060">
    <property type="protein sequence ID" value="KAK7870338.1"/>
    <property type="molecule type" value="Genomic_DNA"/>
</dbReference>
<dbReference type="InterPro" id="IPR018297">
    <property type="entry name" value="A/G_cyclase_CS"/>
</dbReference>
<evidence type="ECO:0000256" key="6">
    <source>
        <dbReference type="ARBA" id="ARBA00022741"/>
    </source>
</evidence>
<keyword evidence="5" id="KW-0732">Signal</keyword>
<dbReference type="Gene3D" id="6.10.250.780">
    <property type="match status" value="1"/>
</dbReference>
<dbReference type="PROSITE" id="PS50011">
    <property type="entry name" value="PROTEIN_KINASE_DOM"/>
    <property type="match status" value="1"/>
</dbReference>
<dbReference type="Pfam" id="PF07714">
    <property type="entry name" value="PK_Tyr_Ser-Thr"/>
    <property type="match status" value="1"/>
</dbReference>
<dbReference type="Proteomes" id="UP001378592">
    <property type="component" value="Unassembled WGS sequence"/>
</dbReference>
<dbReference type="InterPro" id="IPR001054">
    <property type="entry name" value="A/G_cyclase"/>
</dbReference>
<comment type="caution">
    <text evidence="18">The sequence shown here is derived from an EMBL/GenBank/DDBJ whole genome shotgun (WGS) entry which is preliminary data.</text>
</comment>
<accession>A0AAN9VU73</accession>
<organism evidence="18 19">
    <name type="scientific">Gryllus longicercus</name>
    <dbReference type="NCBI Taxonomy" id="2509291"/>
    <lineage>
        <taxon>Eukaryota</taxon>
        <taxon>Metazoa</taxon>
        <taxon>Ecdysozoa</taxon>
        <taxon>Arthropoda</taxon>
        <taxon>Hexapoda</taxon>
        <taxon>Insecta</taxon>
        <taxon>Pterygota</taxon>
        <taxon>Neoptera</taxon>
        <taxon>Polyneoptera</taxon>
        <taxon>Orthoptera</taxon>
        <taxon>Ensifera</taxon>
        <taxon>Gryllidea</taxon>
        <taxon>Grylloidea</taxon>
        <taxon>Gryllidae</taxon>
        <taxon>Gryllinae</taxon>
        <taxon>Gryllus</taxon>
    </lineage>
</organism>
<feature type="domain" description="Protein kinase" evidence="16">
    <location>
        <begin position="385"/>
        <end position="671"/>
    </location>
</feature>
<dbReference type="PANTHER" id="PTHR11920:SF501">
    <property type="entry name" value="GUANYLATE CYCLASE 32E"/>
    <property type="match status" value="1"/>
</dbReference>
<feature type="domain" description="Guanylate cyclase" evidence="17">
    <location>
        <begin position="739"/>
        <end position="869"/>
    </location>
</feature>
<evidence type="ECO:0000256" key="9">
    <source>
        <dbReference type="ARBA" id="ARBA00023136"/>
    </source>
</evidence>
<dbReference type="PROSITE" id="PS50125">
    <property type="entry name" value="GUANYLATE_CYCLASE_2"/>
    <property type="match status" value="1"/>
</dbReference>
<comment type="catalytic activity">
    <reaction evidence="1 15">
        <text>GTP = 3',5'-cyclic GMP + diphosphate</text>
        <dbReference type="Rhea" id="RHEA:13665"/>
        <dbReference type="ChEBI" id="CHEBI:33019"/>
        <dbReference type="ChEBI" id="CHEBI:37565"/>
        <dbReference type="ChEBI" id="CHEBI:57746"/>
        <dbReference type="EC" id="4.6.1.2"/>
    </reaction>
</comment>
<keyword evidence="8" id="KW-0342">GTP-binding</keyword>
<evidence type="ECO:0000256" key="10">
    <source>
        <dbReference type="ARBA" id="ARBA00023170"/>
    </source>
</evidence>
<protein>
    <recommendedName>
        <fullName evidence="3 15">Guanylate cyclase</fullName>
        <ecNumber evidence="3 15">4.6.1.2</ecNumber>
    </recommendedName>
</protein>
<dbReference type="Pfam" id="PF00211">
    <property type="entry name" value="Guanylate_cyc"/>
    <property type="match status" value="1"/>
</dbReference>
<comment type="similarity">
    <text evidence="14">Belongs to the adenylyl cyclase class-4/guanylyl cyclase family.</text>
</comment>
<dbReference type="InterPro" id="IPR029787">
    <property type="entry name" value="Nucleotide_cyclase"/>
</dbReference>
<keyword evidence="13 15" id="KW-0141">cGMP biosynthesis</keyword>
<dbReference type="InterPro" id="IPR001245">
    <property type="entry name" value="Ser-Thr/Tyr_kinase_cat_dom"/>
</dbReference>
<dbReference type="GO" id="GO:0005525">
    <property type="term" value="F:GTP binding"/>
    <property type="evidence" value="ECO:0007669"/>
    <property type="project" value="UniProtKB-KW"/>
</dbReference>
<proteinExistence type="inferred from homology"/>
<dbReference type="SUPFAM" id="SSF56112">
    <property type="entry name" value="Protein kinase-like (PK-like)"/>
    <property type="match status" value="1"/>
</dbReference>
<dbReference type="Gene3D" id="1.10.510.10">
    <property type="entry name" value="Transferase(Phosphotransferase) domain 1"/>
    <property type="match status" value="1"/>
</dbReference>
<sequence>MSLEISIILSNAPTSVCILEQSLSEVHGLDVTAVCRFAPADYISTTPAIRELERIVADTFEATRVYVFVGEHIALIDFVHCLQRRGLLDRGEYAVISVDDEIYDPSSKLSIVSRAYLDPHLEEDAYNAFKDIAAFRSVLKLTPSHPRNPEYKELCEKIRNMSAQPPFCVPYHRLVFDSISVPVEAVHLYDAVLVYARALTEVLQAGDDPRNGSAILERILQRPYHSMQGHDVFIDANGDAEGNFTVMALLDDAEVTTGLRMSMQPVGVFWYPPGSGGRSTDLPEFRYLDEAHPIQWVGGAPPPAEPPCGFRGERCVRSLDWRVALALAALGALLLVAGVFACRHYRYEQKLACLLWKIDMRDVTLIPAEAGLDGGCGLQGTGGGRGTVQLCRPGSVATEAAAAEPGPKRAYTTIGLYKGNIVAVKRIHKRSVDLTRSIRKELKQIREARHENLLPFVGASVEHGAVALLYAYCARGSLRDVLANEDLHLDAMFVSSLVADLLKGLIYLHDSDIVSHGNLHSSNCLVDSRWVLQIADFGLHEFKAGGQGEAEAESAARERRRRLWRAPELLRAPFPPPRGSQKADVYSFGIVLYEIVGQAGPWGDCPLSEDEIAARVRDPIPGAPLMRPDTSKLGVPESVRRCLESCWDEEPDTRPDIRFVRVKLKEMQAGLKPNIFDNMLAIMEKYAYNLEGLVQERTNQLTEEKKKTDALLHRMLPKTVAESLKRGDPVKAESFECVTIFFSDIVGFTELSAVSTPWQVVDLLNDLYTCCDSIISHYDVYKVETIGDAYMVASGLPVRNGDRHAGEVASMALHLQAQMCQFEIRHRPGETLQLRIGIHSGHCVAGVVGLKMPRYCLFGDTVNTASRMESTGEPSQIHISETTHSLLQRLGGYMCEERGLTYIKGKGEMQTYWLLGEDPDQRLSRLRASSNVYFHPVANCVPTLETPDLIRCDTTSPLLLQNPVPYKHCQYLRQRALCAVESSLSAGDLPSPSRPTLPVLIQCAEQVERRCHQSAPSITFCDTSVP</sequence>
<evidence type="ECO:0000259" key="17">
    <source>
        <dbReference type="PROSITE" id="PS50125"/>
    </source>
</evidence>
<keyword evidence="6" id="KW-0547">Nucleotide-binding</keyword>
<dbReference type="InterPro" id="IPR050401">
    <property type="entry name" value="Cyclic_nucleotide_synthase"/>
</dbReference>
<dbReference type="Gene3D" id="3.40.50.2300">
    <property type="match status" value="1"/>
</dbReference>
<dbReference type="InterPro" id="IPR000719">
    <property type="entry name" value="Prot_kinase_dom"/>
</dbReference>
<evidence type="ECO:0000259" key="16">
    <source>
        <dbReference type="PROSITE" id="PS50011"/>
    </source>
</evidence>
<evidence type="ECO:0000256" key="4">
    <source>
        <dbReference type="ARBA" id="ARBA00022692"/>
    </source>
</evidence>
<evidence type="ECO:0000256" key="8">
    <source>
        <dbReference type="ARBA" id="ARBA00023134"/>
    </source>
</evidence>
<evidence type="ECO:0000256" key="5">
    <source>
        <dbReference type="ARBA" id="ARBA00022729"/>
    </source>
</evidence>
<dbReference type="GO" id="GO:0004383">
    <property type="term" value="F:guanylate cyclase activity"/>
    <property type="evidence" value="ECO:0007669"/>
    <property type="project" value="UniProtKB-EC"/>
</dbReference>
<dbReference type="GO" id="GO:0005524">
    <property type="term" value="F:ATP binding"/>
    <property type="evidence" value="ECO:0007669"/>
    <property type="project" value="InterPro"/>
</dbReference>
<evidence type="ECO:0000256" key="3">
    <source>
        <dbReference type="ARBA" id="ARBA00012202"/>
    </source>
</evidence>
<evidence type="ECO:0000256" key="12">
    <source>
        <dbReference type="ARBA" id="ARBA00023239"/>
    </source>
</evidence>
<dbReference type="InterPro" id="IPR011009">
    <property type="entry name" value="Kinase-like_dom_sf"/>
</dbReference>
<evidence type="ECO:0000313" key="18">
    <source>
        <dbReference type="EMBL" id="KAK7870338.1"/>
    </source>
</evidence>
<dbReference type="CDD" id="cd07302">
    <property type="entry name" value="CHD"/>
    <property type="match status" value="1"/>
</dbReference>
<evidence type="ECO:0000256" key="14">
    <source>
        <dbReference type="RuleBase" id="RU000405"/>
    </source>
</evidence>
<name>A0AAN9VU73_9ORTH</name>
<keyword evidence="7" id="KW-1133">Transmembrane helix</keyword>
<dbReference type="GO" id="GO:0004672">
    <property type="term" value="F:protein kinase activity"/>
    <property type="evidence" value="ECO:0007669"/>
    <property type="project" value="InterPro"/>
</dbReference>
<dbReference type="FunFam" id="1.10.510.10:FF:000420">
    <property type="entry name" value="Guanylate cyclase"/>
    <property type="match status" value="1"/>
</dbReference>
<dbReference type="InterPro" id="IPR028082">
    <property type="entry name" value="Peripla_BP_I"/>
</dbReference>
<evidence type="ECO:0000256" key="2">
    <source>
        <dbReference type="ARBA" id="ARBA00004251"/>
    </source>
</evidence>
<dbReference type="Pfam" id="PF07701">
    <property type="entry name" value="HNOBA"/>
    <property type="match status" value="1"/>
</dbReference>
<evidence type="ECO:0000313" key="19">
    <source>
        <dbReference type="Proteomes" id="UP001378592"/>
    </source>
</evidence>
<dbReference type="GO" id="GO:0005886">
    <property type="term" value="C:plasma membrane"/>
    <property type="evidence" value="ECO:0007669"/>
    <property type="project" value="UniProtKB-SubCell"/>
</dbReference>
<dbReference type="EC" id="4.6.1.2" evidence="3 15"/>
<dbReference type="Gene3D" id="3.30.70.1230">
    <property type="entry name" value="Nucleotide cyclase"/>
    <property type="match status" value="1"/>
</dbReference>
<dbReference type="GO" id="GO:0001653">
    <property type="term" value="F:peptide receptor activity"/>
    <property type="evidence" value="ECO:0007669"/>
    <property type="project" value="TreeGrafter"/>
</dbReference>
<evidence type="ECO:0000256" key="7">
    <source>
        <dbReference type="ARBA" id="ARBA00022989"/>
    </source>
</evidence>
<dbReference type="GO" id="GO:0007168">
    <property type="term" value="P:receptor guanylyl cyclase signaling pathway"/>
    <property type="evidence" value="ECO:0007669"/>
    <property type="project" value="TreeGrafter"/>
</dbReference>
<reference evidence="18 19" key="1">
    <citation type="submission" date="2024-03" db="EMBL/GenBank/DDBJ databases">
        <title>The genome assembly and annotation of the cricket Gryllus longicercus Weissman &amp; Gray.</title>
        <authorList>
            <person name="Szrajer S."/>
            <person name="Gray D."/>
            <person name="Ylla G."/>
        </authorList>
    </citation>
    <scope>NUCLEOTIDE SEQUENCE [LARGE SCALE GENOMIC DNA]</scope>
    <source>
        <strain evidence="18">DAG 2021-001</strain>
        <tissue evidence="18">Whole body minus gut</tissue>
    </source>
</reference>
<dbReference type="Pfam" id="PF01094">
    <property type="entry name" value="ANF_receptor"/>
    <property type="match status" value="1"/>
</dbReference>
<gene>
    <name evidence="18" type="ORF">R5R35_003725</name>
</gene>
<keyword evidence="19" id="KW-1185">Reference proteome</keyword>
<evidence type="ECO:0000256" key="13">
    <source>
        <dbReference type="ARBA" id="ARBA00023293"/>
    </source>
</evidence>
<dbReference type="SUPFAM" id="SSF53822">
    <property type="entry name" value="Periplasmic binding protein-like I"/>
    <property type="match status" value="1"/>
</dbReference>
<dbReference type="PROSITE" id="PS00452">
    <property type="entry name" value="GUANYLATE_CYCLASE_1"/>
    <property type="match status" value="1"/>
</dbReference>
<dbReference type="PANTHER" id="PTHR11920">
    <property type="entry name" value="GUANYLYL CYCLASE"/>
    <property type="match status" value="1"/>
</dbReference>
<keyword evidence="12 14" id="KW-0456">Lyase</keyword>
<keyword evidence="10" id="KW-0675">Receptor</keyword>
<evidence type="ECO:0000256" key="1">
    <source>
        <dbReference type="ARBA" id="ARBA00001436"/>
    </source>
</evidence>
<dbReference type="SUPFAM" id="SSF55073">
    <property type="entry name" value="Nucleotide cyclase"/>
    <property type="match status" value="1"/>
</dbReference>
<dbReference type="InterPro" id="IPR001828">
    <property type="entry name" value="ANF_lig-bd_rcpt"/>
</dbReference>